<name>A0A8S5QGK0_9CAUD</name>
<reference evidence="1" key="1">
    <citation type="journal article" date="2021" name="Proc. Natl. Acad. Sci. U.S.A.">
        <title>A Catalog of Tens of Thousands of Viruses from Human Metagenomes Reveals Hidden Associations with Chronic Diseases.</title>
        <authorList>
            <person name="Tisza M.J."/>
            <person name="Buck C.B."/>
        </authorList>
    </citation>
    <scope>NUCLEOTIDE SEQUENCE</scope>
    <source>
        <strain evidence="1">CtdNl2</strain>
    </source>
</reference>
<evidence type="ECO:0000313" key="1">
    <source>
        <dbReference type="EMBL" id="DAE18192.1"/>
    </source>
</evidence>
<accession>A0A8S5QGK0</accession>
<dbReference type="EMBL" id="BK015652">
    <property type="protein sequence ID" value="DAE18192.1"/>
    <property type="molecule type" value="Genomic_DNA"/>
</dbReference>
<proteinExistence type="predicted"/>
<protein>
    <submittedName>
        <fullName evidence="1">Uncharacterized protein</fullName>
    </submittedName>
</protein>
<organism evidence="1">
    <name type="scientific">Myoviridae sp. ctdNl2</name>
    <dbReference type="NCBI Taxonomy" id="2825140"/>
    <lineage>
        <taxon>Viruses</taxon>
        <taxon>Duplodnaviria</taxon>
        <taxon>Heunggongvirae</taxon>
        <taxon>Uroviricota</taxon>
        <taxon>Caudoviricetes</taxon>
    </lineage>
</organism>
<sequence length="178" mass="20812">MGSSQSEYSNNVNRKKIAVGDTKDSNINAIGQRVFELGTIPKVSINLSEYLRLQGIEREYKHLQNKQDRLEVVEPIDCYGSLKDNLYNELEVLYTKYRGCFIWDLSNILCGIIAFYIEKYLEEAPISFEDEEFYNDLKYISDTMHHYFTKGDVDRDDDVESVKIALELLQKHVFSLWT</sequence>